<dbReference type="InterPro" id="IPR001503">
    <property type="entry name" value="Glyco_trans_10"/>
</dbReference>
<dbReference type="Proteomes" id="UP000499080">
    <property type="component" value="Unassembled WGS sequence"/>
</dbReference>
<keyword evidence="16" id="KW-1185">Reference proteome</keyword>
<dbReference type="SUPFAM" id="SSF53756">
    <property type="entry name" value="UDP-Glycosyltransferase/glycogen phosphorylase"/>
    <property type="match status" value="1"/>
</dbReference>
<comment type="caution">
    <text evidence="15">The sequence shown here is derived from an EMBL/GenBank/DDBJ whole genome shotgun (WGS) entry which is preliminary data.</text>
</comment>
<dbReference type="UniPathway" id="UPA00378"/>
<gene>
    <name evidence="15" type="primary">FucTC_4</name>
    <name evidence="15" type="ORF">AVEN_161860_1</name>
</gene>
<dbReference type="Gene3D" id="3.40.50.11660">
    <property type="entry name" value="Glycosyl transferase family 10, C-terminal domain"/>
    <property type="match status" value="1"/>
</dbReference>
<comment type="similarity">
    <text evidence="3 12">Belongs to the glycosyltransferase 10 family.</text>
</comment>
<keyword evidence="11" id="KW-0325">Glycoprotein</keyword>
<sequence>MRLKSEDGVKFYRPYQRYQRVFLQSCTVMIVICIVCYTYVHFDGQDRAPNSFSRWNVRETLQNTFNKIAGQPQKIVRERKRIFLWTSFFSTVDWLPSTKELNCPVQECDVASNRSLLANSSAIILHWRNINPDDLPSFLTSNEATNSPLVAIFNKESPSNTPMEVIHRINNKIHLAITYRRDSDFYAPYGRIEKRKNTFTMPRFNASKRSVCWLVSNCQTSSSREIYVNKLRNYIDVDIYGTCGTKKCPYEHALDCYRMLAERCKFYLSFENSICKDYVTEKLFYALMFDMVPVVLGGSDYGSYLPPHSFIDVADFQNPKNLAKYLLEVAKDEAKYLSYFKWKETHEATSVPYLWLCDLCEMVHKSDVIVMKPRKDVISWWFKEANCGSFYDK</sequence>
<dbReference type="EC" id="2.4.1.-" evidence="12"/>
<dbReference type="OrthoDB" id="427096at2759"/>
<feature type="domain" description="Fucosyltransferase N-terminal" evidence="14">
    <location>
        <begin position="78"/>
        <end position="190"/>
    </location>
</feature>
<evidence type="ECO:0000256" key="2">
    <source>
        <dbReference type="ARBA" id="ARBA00004922"/>
    </source>
</evidence>
<dbReference type="AlphaFoldDB" id="A0A4Y2SMJ0"/>
<keyword evidence="8 12" id="KW-1133">Transmembrane helix</keyword>
<feature type="domain" description="Fucosyltransferase C-terminal" evidence="13">
    <location>
        <begin position="207"/>
        <end position="368"/>
    </location>
</feature>
<feature type="transmembrane region" description="Helical" evidence="12">
    <location>
        <begin position="21"/>
        <end position="40"/>
    </location>
</feature>
<evidence type="ECO:0000259" key="13">
    <source>
        <dbReference type="Pfam" id="PF00852"/>
    </source>
</evidence>
<keyword evidence="9 12" id="KW-0333">Golgi apparatus</keyword>
<evidence type="ECO:0000256" key="7">
    <source>
        <dbReference type="ARBA" id="ARBA00022968"/>
    </source>
</evidence>
<comment type="subcellular location">
    <subcellularLocation>
        <location evidence="1 12">Golgi apparatus</location>
        <location evidence="1 12">Golgi stack membrane</location>
        <topology evidence="1 12">Single-pass type II membrane protein</topology>
    </subcellularLocation>
</comment>
<evidence type="ECO:0000256" key="6">
    <source>
        <dbReference type="ARBA" id="ARBA00022692"/>
    </source>
</evidence>
<dbReference type="Pfam" id="PF17039">
    <property type="entry name" value="Glyco_tran_10_N"/>
    <property type="match status" value="1"/>
</dbReference>
<dbReference type="GO" id="GO:0032580">
    <property type="term" value="C:Golgi cisterna membrane"/>
    <property type="evidence" value="ECO:0007669"/>
    <property type="project" value="UniProtKB-SubCell"/>
</dbReference>
<evidence type="ECO:0000256" key="3">
    <source>
        <dbReference type="ARBA" id="ARBA00008919"/>
    </source>
</evidence>
<evidence type="ECO:0000313" key="15">
    <source>
        <dbReference type="EMBL" id="GBN89357.1"/>
    </source>
</evidence>
<evidence type="ECO:0000256" key="11">
    <source>
        <dbReference type="ARBA" id="ARBA00023180"/>
    </source>
</evidence>
<evidence type="ECO:0000256" key="10">
    <source>
        <dbReference type="ARBA" id="ARBA00023136"/>
    </source>
</evidence>
<comment type="pathway">
    <text evidence="2">Protein modification; protein glycosylation.</text>
</comment>
<keyword evidence="4 12" id="KW-0328">Glycosyltransferase</keyword>
<dbReference type="GO" id="GO:0008417">
    <property type="term" value="F:fucosyltransferase activity"/>
    <property type="evidence" value="ECO:0007669"/>
    <property type="project" value="InterPro"/>
</dbReference>
<keyword evidence="5 12" id="KW-0808">Transferase</keyword>
<reference evidence="15 16" key="1">
    <citation type="journal article" date="2019" name="Sci. Rep.">
        <title>Orb-weaving spider Araneus ventricosus genome elucidates the spidroin gene catalogue.</title>
        <authorList>
            <person name="Kono N."/>
            <person name="Nakamura H."/>
            <person name="Ohtoshi R."/>
            <person name="Moran D.A.P."/>
            <person name="Shinohara A."/>
            <person name="Yoshida Y."/>
            <person name="Fujiwara M."/>
            <person name="Mori M."/>
            <person name="Tomita M."/>
            <person name="Arakawa K."/>
        </authorList>
    </citation>
    <scope>NUCLEOTIDE SEQUENCE [LARGE SCALE GENOMIC DNA]</scope>
</reference>
<evidence type="ECO:0000256" key="1">
    <source>
        <dbReference type="ARBA" id="ARBA00004447"/>
    </source>
</evidence>
<evidence type="ECO:0000256" key="8">
    <source>
        <dbReference type="ARBA" id="ARBA00022989"/>
    </source>
</evidence>
<evidence type="ECO:0000256" key="12">
    <source>
        <dbReference type="RuleBase" id="RU003832"/>
    </source>
</evidence>
<dbReference type="InterPro" id="IPR031481">
    <property type="entry name" value="Glyco_tran_10_N"/>
</dbReference>
<dbReference type="PANTHER" id="PTHR48438:SF1">
    <property type="entry name" value="ALPHA-(1,3)-FUCOSYLTRANSFERASE C-RELATED"/>
    <property type="match status" value="1"/>
</dbReference>
<dbReference type="FunFam" id="3.40.50.11660:FF:000006">
    <property type="entry name" value="Alpha-(1,3)-fucosyltransferase C"/>
    <property type="match status" value="1"/>
</dbReference>
<dbReference type="EMBL" id="BGPR01022744">
    <property type="protein sequence ID" value="GBN89357.1"/>
    <property type="molecule type" value="Genomic_DNA"/>
</dbReference>
<dbReference type="Pfam" id="PF00852">
    <property type="entry name" value="Glyco_transf_10"/>
    <property type="match status" value="1"/>
</dbReference>
<protein>
    <recommendedName>
        <fullName evidence="12">Fucosyltransferase</fullName>
        <ecNumber evidence="12">2.4.1.-</ecNumber>
    </recommendedName>
</protein>
<dbReference type="InterPro" id="IPR038577">
    <property type="entry name" value="GT10-like_C_sf"/>
</dbReference>
<proteinExistence type="inferred from homology"/>
<keyword evidence="10 12" id="KW-0472">Membrane</keyword>
<organism evidence="15 16">
    <name type="scientific">Araneus ventricosus</name>
    <name type="common">Orbweaver spider</name>
    <name type="synonym">Epeira ventricosa</name>
    <dbReference type="NCBI Taxonomy" id="182803"/>
    <lineage>
        <taxon>Eukaryota</taxon>
        <taxon>Metazoa</taxon>
        <taxon>Ecdysozoa</taxon>
        <taxon>Arthropoda</taxon>
        <taxon>Chelicerata</taxon>
        <taxon>Arachnida</taxon>
        <taxon>Araneae</taxon>
        <taxon>Araneomorphae</taxon>
        <taxon>Entelegynae</taxon>
        <taxon>Araneoidea</taxon>
        <taxon>Araneidae</taxon>
        <taxon>Araneus</taxon>
    </lineage>
</organism>
<evidence type="ECO:0000259" key="14">
    <source>
        <dbReference type="Pfam" id="PF17039"/>
    </source>
</evidence>
<accession>A0A4Y2SMJ0</accession>
<keyword evidence="7" id="KW-0735">Signal-anchor</keyword>
<evidence type="ECO:0000256" key="4">
    <source>
        <dbReference type="ARBA" id="ARBA00022676"/>
    </source>
</evidence>
<dbReference type="InterPro" id="IPR055270">
    <property type="entry name" value="Glyco_tran_10_C"/>
</dbReference>
<evidence type="ECO:0000256" key="5">
    <source>
        <dbReference type="ARBA" id="ARBA00022679"/>
    </source>
</evidence>
<evidence type="ECO:0000256" key="9">
    <source>
        <dbReference type="ARBA" id="ARBA00023034"/>
    </source>
</evidence>
<keyword evidence="6 12" id="KW-0812">Transmembrane</keyword>
<dbReference type="PANTHER" id="PTHR48438">
    <property type="entry name" value="ALPHA-(1,3)-FUCOSYLTRANSFERASE C-RELATED"/>
    <property type="match status" value="1"/>
</dbReference>
<name>A0A4Y2SMJ0_ARAVE</name>
<evidence type="ECO:0000313" key="16">
    <source>
        <dbReference type="Proteomes" id="UP000499080"/>
    </source>
</evidence>